<sequence length="200" mass="21990">MGEKSQGRSKRVQDDEPRELLCGGDCDATVQRCANFYIYLDTPTSTQPRGKLPPGTTVEVKGTVLKDNRNKTSLAIFTLDDDGQNMFTFDRSPSKDTLYNHTLYSNMSLRADKEHTLNMLLNDEDKRLWLDYIKYTPTSSATDTPPESSATSDTLPGLTNEPQNSVDHEGISTGLVVGVSVAAVILTVLVVIGLWCDEPA</sequence>
<evidence type="ECO:0000256" key="1">
    <source>
        <dbReference type="SAM" id="MobiDB-lite"/>
    </source>
</evidence>
<feature type="region of interest" description="Disordered" evidence="1">
    <location>
        <begin position="139"/>
        <end position="166"/>
    </location>
</feature>
<accession>A0ABR2ZL03</accession>
<dbReference type="EMBL" id="JBBXMP010000137">
    <property type="protein sequence ID" value="KAL0061398.1"/>
    <property type="molecule type" value="Genomic_DNA"/>
</dbReference>
<evidence type="ECO:0000313" key="4">
    <source>
        <dbReference type="Proteomes" id="UP001437256"/>
    </source>
</evidence>
<keyword evidence="4" id="KW-1185">Reference proteome</keyword>
<keyword evidence="2" id="KW-0472">Membrane</keyword>
<gene>
    <name evidence="3" type="ORF">AAF712_011799</name>
</gene>
<comment type="caution">
    <text evidence="3">The sequence shown here is derived from an EMBL/GenBank/DDBJ whole genome shotgun (WGS) entry which is preliminary data.</text>
</comment>
<organism evidence="3 4">
    <name type="scientific">Marasmius tenuissimus</name>
    <dbReference type="NCBI Taxonomy" id="585030"/>
    <lineage>
        <taxon>Eukaryota</taxon>
        <taxon>Fungi</taxon>
        <taxon>Dikarya</taxon>
        <taxon>Basidiomycota</taxon>
        <taxon>Agaricomycotina</taxon>
        <taxon>Agaricomycetes</taxon>
        <taxon>Agaricomycetidae</taxon>
        <taxon>Agaricales</taxon>
        <taxon>Marasmiineae</taxon>
        <taxon>Marasmiaceae</taxon>
        <taxon>Marasmius</taxon>
    </lineage>
</organism>
<evidence type="ECO:0000256" key="2">
    <source>
        <dbReference type="SAM" id="Phobius"/>
    </source>
</evidence>
<feature type="transmembrane region" description="Helical" evidence="2">
    <location>
        <begin position="175"/>
        <end position="195"/>
    </location>
</feature>
<dbReference type="Proteomes" id="UP001437256">
    <property type="component" value="Unassembled WGS sequence"/>
</dbReference>
<name>A0ABR2ZL03_9AGAR</name>
<protein>
    <recommendedName>
        <fullName evidence="5">Galectin domain-containing protein</fullName>
    </recommendedName>
</protein>
<proteinExistence type="predicted"/>
<evidence type="ECO:0008006" key="5">
    <source>
        <dbReference type="Google" id="ProtNLM"/>
    </source>
</evidence>
<evidence type="ECO:0000313" key="3">
    <source>
        <dbReference type="EMBL" id="KAL0061398.1"/>
    </source>
</evidence>
<keyword evidence="2" id="KW-0812">Transmembrane</keyword>
<reference evidence="3 4" key="1">
    <citation type="submission" date="2024-05" db="EMBL/GenBank/DDBJ databases">
        <title>A draft genome resource for the thread blight pathogen Marasmius tenuissimus strain MS-2.</title>
        <authorList>
            <person name="Yulfo-Soto G.E."/>
            <person name="Baruah I.K."/>
            <person name="Amoako-Attah I."/>
            <person name="Bukari Y."/>
            <person name="Meinhardt L.W."/>
            <person name="Bailey B.A."/>
            <person name="Cohen S.P."/>
        </authorList>
    </citation>
    <scope>NUCLEOTIDE SEQUENCE [LARGE SCALE GENOMIC DNA]</scope>
    <source>
        <strain evidence="3 4">MS-2</strain>
    </source>
</reference>
<feature type="compositionally biased region" description="Polar residues" evidence="1">
    <location>
        <begin position="139"/>
        <end position="154"/>
    </location>
</feature>
<keyword evidence="2" id="KW-1133">Transmembrane helix</keyword>